<evidence type="ECO:0000313" key="2">
    <source>
        <dbReference type="EMBL" id="MCX5463775.1"/>
    </source>
</evidence>
<dbReference type="EMBL" id="JAPKNA010000001">
    <property type="protein sequence ID" value="MCX5463775.1"/>
    <property type="molecule type" value="Genomic_DNA"/>
</dbReference>
<comment type="caution">
    <text evidence="2">The sequence shown here is derived from an EMBL/GenBank/DDBJ whole genome shotgun (WGS) entry which is preliminary data.</text>
</comment>
<evidence type="ECO:0000313" key="3">
    <source>
        <dbReference type="Proteomes" id="UP001209916"/>
    </source>
</evidence>
<evidence type="ECO:0000256" key="1">
    <source>
        <dbReference type="SAM" id="MobiDB-lite"/>
    </source>
</evidence>
<protein>
    <submittedName>
        <fullName evidence="2">Uncharacterized protein</fullName>
    </submittedName>
</protein>
<accession>A0ABT3VKP5</accession>
<feature type="region of interest" description="Disordered" evidence="1">
    <location>
        <begin position="1"/>
        <end position="55"/>
    </location>
</feature>
<proteinExistence type="predicted"/>
<organism evidence="2 3">
    <name type="scientific">Alcaligenes parafaecalis</name>
    <dbReference type="NCBI Taxonomy" id="171260"/>
    <lineage>
        <taxon>Bacteria</taxon>
        <taxon>Pseudomonadati</taxon>
        <taxon>Pseudomonadota</taxon>
        <taxon>Betaproteobacteria</taxon>
        <taxon>Burkholderiales</taxon>
        <taxon>Alcaligenaceae</taxon>
        <taxon>Alcaligenes</taxon>
    </lineage>
</organism>
<dbReference type="Proteomes" id="UP001209916">
    <property type="component" value="Unassembled WGS sequence"/>
</dbReference>
<feature type="compositionally biased region" description="Basic residues" evidence="1">
    <location>
        <begin position="41"/>
        <end position="55"/>
    </location>
</feature>
<keyword evidence="3" id="KW-1185">Reference proteome</keyword>
<dbReference type="RefSeq" id="WP_207875268.1">
    <property type="nucleotide sequence ID" value="NZ_JAPKNA010000001.1"/>
</dbReference>
<name>A0ABT3VKP5_9BURK</name>
<gene>
    <name evidence="2" type="ORF">OSH09_06245</name>
</gene>
<feature type="compositionally biased region" description="Polar residues" evidence="1">
    <location>
        <begin position="24"/>
        <end position="34"/>
    </location>
</feature>
<sequence>MSTKIVTEADRKRTPPPVPPKGVTLSTKTRGQRVSQERGAHTRSKKNPGKRAHSG</sequence>
<reference evidence="2 3" key="1">
    <citation type="submission" date="2022-11" db="EMBL/GenBank/DDBJ databases">
        <title>Biodiversity and phylogenetic relationships of bacteria.</title>
        <authorList>
            <person name="Machado R.A.R."/>
            <person name="Bhat A."/>
            <person name="Loulou A."/>
            <person name="Kallel S."/>
        </authorList>
    </citation>
    <scope>NUCLEOTIDE SEQUENCE [LARGE SCALE GENOMIC DNA]</scope>
    <source>
        <strain evidence="2 3">DSM 13975</strain>
    </source>
</reference>